<proteinExistence type="predicted"/>
<dbReference type="RefSeq" id="WP_387703148.1">
    <property type="nucleotide sequence ID" value="NZ_JBIAMX010000029.1"/>
</dbReference>
<comment type="caution">
    <text evidence="2">The sequence shown here is derived from an EMBL/GenBank/DDBJ whole genome shotgun (WGS) entry which is preliminary data.</text>
</comment>
<evidence type="ECO:0000313" key="3">
    <source>
        <dbReference type="Proteomes" id="UP001601444"/>
    </source>
</evidence>
<reference evidence="2 3" key="1">
    <citation type="submission" date="2024-10" db="EMBL/GenBank/DDBJ databases">
        <title>The Natural Products Discovery Center: Release of the First 8490 Sequenced Strains for Exploring Actinobacteria Biosynthetic Diversity.</title>
        <authorList>
            <person name="Kalkreuter E."/>
            <person name="Kautsar S.A."/>
            <person name="Yang D."/>
            <person name="Bader C.D."/>
            <person name="Teijaro C.N."/>
            <person name="Fluegel L."/>
            <person name="Davis C.M."/>
            <person name="Simpson J.R."/>
            <person name="Lauterbach L."/>
            <person name="Steele A.D."/>
            <person name="Gui C."/>
            <person name="Meng S."/>
            <person name="Li G."/>
            <person name="Viehrig K."/>
            <person name="Ye F."/>
            <person name="Su P."/>
            <person name="Kiefer A.F."/>
            <person name="Nichols A."/>
            <person name="Cepeda A.J."/>
            <person name="Yan W."/>
            <person name="Fan B."/>
            <person name="Jiang Y."/>
            <person name="Adhikari A."/>
            <person name="Zheng C.-J."/>
            <person name="Schuster L."/>
            <person name="Cowan T.M."/>
            <person name="Smanski M.J."/>
            <person name="Chevrette M.G."/>
            <person name="De Carvalho L.P.S."/>
            <person name="Shen B."/>
        </authorList>
    </citation>
    <scope>NUCLEOTIDE SEQUENCE [LARGE SCALE GENOMIC DNA]</scope>
    <source>
        <strain evidence="2 3">NPDC004045</strain>
    </source>
</reference>
<gene>
    <name evidence="2" type="ORF">ACFYTF_29440</name>
</gene>
<dbReference type="EMBL" id="JBIAMX010000029">
    <property type="protein sequence ID" value="MFF0546968.1"/>
    <property type="molecule type" value="Genomic_DNA"/>
</dbReference>
<protein>
    <submittedName>
        <fullName evidence="2">Uncharacterized protein</fullName>
    </submittedName>
</protein>
<keyword evidence="3" id="KW-1185">Reference proteome</keyword>
<sequence length="46" mass="4833">MKELMLPGPDSNTGGCREGVDGRQSSLDWQGLAGVQRASRGAAEED</sequence>
<evidence type="ECO:0000313" key="2">
    <source>
        <dbReference type="EMBL" id="MFF0546968.1"/>
    </source>
</evidence>
<feature type="region of interest" description="Disordered" evidence="1">
    <location>
        <begin position="1"/>
        <end position="46"/>
    </location>
</feature>
<organism evidence="2 3">
    <name type="scientific">Nocardia thailandica</name>
    <dbReference type="NCBI Taxonomy" id="257275"/>
    <lineage>
        <taxon>Bacteria</taxon>
        <taxon>Bacillati</taxon>
        <taxon>Actinomycetota</taxon>
        <taxon>Actinomycetes</taxon>
        <taxon>Mycobacteriales</taxon>
        <taxon>Nocardiaceae</taxon>
        <taxon>Nocardia</taxon>
    </lineage>
</organism>
<accession>A0ABW6PX76</accession>
<evidence type="ECO:0000256" key="1">
    <source>
        <dbReference type="SAM" id="MobiDB-lite"/>
    </source>
</evidence>
<dbReference type="Proteomes" id="UP001601444">
    <property type="component" value="Unassembled WGS sequence"/>
</dbReference>
<name>A0ABW6PX76_9NOCA</name>